<comment type="caution">
    <text evidence="1">The sequence shown here is derived from an EMBL/GenBank/DDBJ whole genome shotgun (WGS) entry which is preliminary data.</text>
</comment>
<dbReference type="Proteomes" id="UP000265566">
    <property type="component" value="Chromosome 1"/>
</dbReference>
<name>A0A396K3W0_MEDTR</name>
<accession>A0A396K3W0</accession>
<organism evidence="1 2">
    <name type="scientific">Medicago truncatula</name>
    <name type="common">Barrel medic</name>
    <name type="synonym">Medicago tribuloides</name>
    <dbReference type="NCBI Taxonomy" id="3880"/>
    <lineage>
        <taxon>Eukaryota</taxon>
        <taxon>Viridiplantae</taxon>
        <taxon>Streptophyta</taxon>
        <taxon>Embryophyta</taxon>
        <taxon>Tracheophyta</taxon>
        <taxon>Spermatophyta</taxon>
        <taxon>Magnoliopsida</taxon>
        <taxon>eudicotyledons</taxon>
        <taxon>Gunneridae</taxon>
        <taxon>Pentapetalae</taxon>
        <taxon>rosids</taxon>
        <taxon>fabids</taxon>
        <taxon>Fabales</taxon>
        <taxon>Fabaceae</taxon>
        <taxon>Papilionoideae</taxon>
        <taxon>50 kb inversion clade</taxon>
        <taxon>NPAAA clade</taxon>
        <taxon>Hologalegina</taxon>
        <taxon>IRL clade</taxon>
        <taxon>Trifolieae</taxon>
        <taxon>Medicago</taxon>
    </lineage>
</organism>
<proteinExistence type="predicted"/>
<sequence>MLCVEIDPYSALLCNPSIRKFKILPLINPAQNYFQTLFTLVYHLFTNNYNIIALCSERITKQKLMFYFGYRLLEKDPGLSKALSPRSSKGNICE</sequence>
<gene>
    <name evidence="1" type="ORF">MtrunA17_Chr1g0212101</name>
</gene>
<reference evidence="2" key="1">
    <citation type="journal article" date="2018" name="Nat. Plants">
        <title>Whole-genome landscape of Medicago truncatula symbiotic genes.</title>
        <authorList>
            <person name="Pecrix Y."/>
            <person name="Staton S.E."/>
            <person name="Sallet E."/>
            <person name="Lelandais-Briere C."/>
            <person name="Moreau S."/>
            <person name="Carrere S."/>
            <person name="Blein T."/>
            <person name="Jardinaud M.F."/>
            <person name="Latrasse D."/>
            <person name="Zouine M."/>
            <person name="Zahm M."/>
            <person name="Kreplak J."/>
            <person name="Mayjonade B."/>
            <person name="Satge C."/>
            <person name="Perez M."/>
            <person name="Cauet S."/>
            <person name="Marande W."/>
            <person name="Chantry-Darmon C."/>
            <person name="Lopez-Roques C."/>
            <person name="Bouchez O."/>
            <person name="Berard A."/>
            <person name="Debelle F."/>
            <person name="Munos S."/>
            <person name="Bendahmane A."/>
            <person name="Berges H."/>
            <person name="Niebel A."/>
            <person name="Buitink J."/>
            <person name="Frugier F."/>
            <person name="Benhamed M."/>
            <person name="Crespi M."/>
            <person name="Gouzy J."/>
            <person name="Gamas P."/>
        </authorList>
    </citation>
    <scope>NUCLEOTIDE SEQUENCE [LARGE SCALE GENOMIC DNA]</scope>
    <source>
        <strain evidence="2">cv. Jemalong A17</strain>
    </source>
</reference>
<dbReference type="AlphaFoldDB" id="A0A396K3W0"/>
<protein>
    <submittedName>
        <fullName evidence="1">Uncharacterized protein</fullName>
    </submittedName>
</protein>
<evidence type="ECO:0000313" key="1">
    <source>
        <dbReference type="EMBL" id="RHN82653.1"/>
    </source>
</evidence>
<dbReference type="Gramene" id="rna6830">
    <property type="protein sequence ID" value="RHN82653.1"/>
    <property type="gene ID" value="gene6830"/>
</dbReference>
<evidence type="ECO:0000313" key="2">
    <source>
        <dbReference type="Proteomes" id="UP000265566"/>
    </source>
</evidence>
<dbReference type="EMBL" id="PSQE01000001">
    <property type="protein sequence ID" value="RHN82653.1"/>
    <property type="molecule type" value="Genomic_DNA"/>
</dbReference>